<dbReference type="Pfam" id="PF00581">
    <property type="entry name" value="Rhodanese"/>
    <property type="match status" value="1"/>
</dbReference>
<sequence length="267" mass="29001">MGFSRGATEVGAFDHCDVRRVRYGIGRSSAGQGSGARVAGRAIDAGSASRSAKSPWIGRGRHTQGAVSVDASVRVCWLVLCRLARHRHLNPIIVDNGSIGNSACCVQSSAAWLTGARESRFEAETAKEAEAVRLSRDTQAGGYRLLTAAELKKMIDEGKPMVLVDTMPYDASYRKEHIPGAKNFLFPVPRMSSWDAKETDGKTEADFTALLGEDKDKPVVFYCGFVKCTRSDNGAAWARKLGYTQVYRFPGGLFAWKGADFPLEAVQ</sequence>
<dbReference type="CDD" id="cd00158">
    <property type="entry name" value="RHOD"/>
    <property type="match status" value="1"/>
</dbReference>
<dbReference type="EMBL" id="SPMX01000045">
    <property type="protein sequence ID" value="NMQ06543.1"/>
    <property type="molecule type" value="Genomic_DNA"/>
</dbReference>
<protein>
    <submittedName>
        <fullName evidence="2">Rhodanese-like domain-containing protein</fullName>
    </submittedName>
</protein>
<dbReference type="SUPFAM" id="SSF52821">
    <property type="entry name" value="Rhodanese/Cell cycle control phosphatase"/>
    <property type="match status" value="1"/>
</dbReference>
<evidence type="ECO:0000313" key="2">
    <source>
        <dbReference type="EMBL" id="NMQ06543.1"/>
    </source>
</evidence>
<accession>A0ABX1TDW5</accession>
<evidence type="ECO:0000313" key="3">
    <source>
        <dbReference type="Proteomes" id="UP000886469"/>
    </source>
</evidence>
<dbReference type="SMART" id="SM00450">
    <property type="entry name" value="RHOD"/>
    <property type="match status" value="1"/>
</dbReference>
<evidence type="ECO:0000259" key="1">
    <source>
        <dbReference type="PROSITE" id="PS50206"/>
    </source>
</evidence>
<keyword evidence="3" id="KW-1185">Reference proteome</keyword>
<dbReference type="Gene3D" id="3.40.250.10">
    <property type="entry name" value="Rhodanese-like domain"/>
    <property type="match status" value="1"/>
</dbReference>
<comment type="caution">
    <text evidence="2">The sequence shown here is derived from an EMBL/GenBank/DDBJ whole genome shotgun (WGS) entry which is preliminary data.</text>
</comment>
<organism evidence="2 3">
    <name type="scientific">Candidatus Accumulibacter contiguus</name>
    <dbReference type="NCBI Taxonomy" id="2954381"/>
    <lineage>
        <taxon>Bacteria</taxon>
        <taxon>Pseudomonadati</taxon>
        <taxon>Pseudomonadota</taxon>
        <taxon>Betaproteobacteria</taxon>
        <taxon>Candidatus Accumulibacter</taxon>
    </lineage>
</organism>
<dbReference type="InterPro" id="IPR036873">
    <property type="entry name" value="Rhodanese-like_dom_sf"/>
</dbReference>
<dbReference type="PROSITE" id="PS50206">
    <property type="entry name" value="RHODANESE_3"/>
    <property type="match status" value="1"/>
</dbReference>
<feature type="domain" description="Rhodanese" evidence="1">
    <location>
        <begin position="157"/>
        <end position="265"/>
    </location>
</feature>
<gene>
    <name evidence="2" type="ORF">E4Q08_15435</name>
</gene>
<proteinExistence type="predicted"/>
<name>A0ABX1TDW5_9PROT</name>
<dbReference type="InterPro" id="IPR001763">
    <property type="entry name" value="Rhodanese-like_dom"/>
</dbReference>
<reference evidence="2" key="1">
    <citation type="submission" date="2019-03" db="EMBL/GenBank/DDBJ databases">
        <title>Metabolic reconstructions from genomes of highly enriched 'Candidatus Accumulibacter' and 'Candidatus Competibacter' bioreactor populations.</title>
        <authorList>
            <person name="Annavajhala M.K."/>
            <person name="Welles L."/>
            <person name="Abbas B."/>
            <person name="Sorokin D."/>
            <person name="Park H."/>
            <person name="Van Loosdrecht M."/>
            <person name="Chandran K."/>
        </authorList>
    </citation>
    <scope>NUCLEOTIDE SEQUENCE</scope>
    <source>
        <strain evidence="2">SBR_L</strain>
    </source>
</reference>
<dbReference type="Proteomes" id="UP000886469">
    <property type="component" value="Unassembled WGS sequence"/>
</dbReference>